<protein>
    <submittedName>
        <fullName evidence="1">Uncharacterized protein</fullName>
    </submittedName>
</protein>
<keyword evidence="2" id="KW-1185">Reference proteome</keyword>
<dbReference type="Proteomes" id="UP000054359">
    <property type="component" value="Unassembled WGS sequence"/>
</dbReference>
<sequence length="63" mass="7261">MKALSKTNLSTKYAVELFIVQRSLIFSSTEASYNIDNTTYTNSGKNILIYTTLSYYNCYVDHF</sequence>
<reference evidence="1 2" key="1">
    <citation type="submission" date="2013-11" db="EMBL/GenBank/DDBJ databases">
        <title>Genome sequencing of Stegodyphus mimosarum.</title>
        <authorList>
            <person name="Bechsgaard J."/>
        </authorList>
    </citation>
    <scope>NUCLEOTIDE SEQUENCE [LARGE SCALE GENOMIC DNA]</scope>
</reference>
<dbReference type="AlphaFoldDB" id="A0A087SVU7"/>
<name>A0A087SVU7_STEMI</name>
<accession>A0A087SVU7</accession>
<feature type="non-terminal residue" evidence="1">
    <location>
        <position position="63"/>
    </location>
</feature>
<dbReference type="EMBL" id="KK112186">
    <property type="protein sequence ID" value="KFM56986.1"/>
    <property type="molecule type" value="Genomic_DNA"/>
</dbReference>
<evidence type="ECO:0000313" key="1">
    <source>
        <dbReference type="EMBL" id="KFM56986.1"/>
    </source>
</evidence>
<gene>
    <name evidence="1" type="ORF">X975_13359</name>
</gene>
<evidence type="ECO:0000313" key="2">
    <source>
        <dbReference type="Proteomes" id="UP000054359"/>
    </source>
</evidence>
<proteinExistence type="predicted"/>
<organism evidence="1 2">
    <name type="scientific">Stegodyphus mimosarum</name>
    <name type="common">African social velvet spider</name>
    <dbReference type="NCBI Taxonomy" id="407821"/>
    <lineage>
        <taxon>Eukaryota</taxon>
        <taxon>Metazoa</taxon>
        <taxon>Ecdysozoa</taxon>
        <taxon>Arthropoda</taxon>
        <taxon>Chelicerata</taxon>
        <taxon>Arachnida</taxon>
        <taxon>Araneae</taxon>
        <taxon>Araneomorphae</taxon>
        <taxon>Entelegynae</taxon>
        <taxon>Eresoidea</taxon>
        <taxon>Eresidae</taxon>
        <taxon>Stegodyphus</taxon>
    </lineage>
</organism>